<feature type="domain" description="T-SNARE coiled-coil homology" evidence="4">
    <location>
        <begin position="29"/>
        <end position="91"/>
    </location>
</feature>
<dbReference type="GO" id="GO:0031201">
    <property type="term" value="C:SNARE complex"/>
    <property type="evidence" value="ECO:0007669"/>
    <property type="project" value="TreeGrafter"/>
</dbReference>
<dbReference type="GO" id="GO:0006906">
    <property type="term" value="P:vesicle fusion"/>
    <property type="evidence" value="ECO:0007669"/>
    <property type="project" value="TreeGrafter"/>
</dbReference>
<dbReference type="Gene3D" id="1.20.5.110">
    <property type="match status" value="1"/>
</dbReference>
<keyword evidence="3" id="KW-1133">Transmembrane helix</keyword>
<keyword evidence="3" id="KW-0812">Transmembrane</keyword>
<dbReference type="InterPro" id="IPR010989">
    <property type="entry name" value="SNARE"/>
</dbReference>
<dbReference type="SMART" id="SM00397">
    <property type="entry name" value="t_SNARE"/>
    <property type="match status" value="1"/>
</dbReference>
<reference evidence="5 6" key="1">
    <citation type="journal article" date="2016" name="Genome Biol. Evol.">
        <title>Gene Family Evolution Reflects Adaptation to Soil Environmental Stressors in the Genome of the Collembolan Orchesella cincta.</title>
        <authorList>
            <person name="Faddeeva-Vakhrusheva A."/>
            <person name="Derks M.F."/>
            <person name="Anvar S.Y."/>
            <person name="Agamennone V."/>
            <person name="Suring W."/>
            <person name="Smit S."/>
            <person name="van Straalen N.M."/>
            <person name="Roelofs D."/>
        </authorList>
    </citation>
    <scope>NUCLEOTIDE SEQUENCE [LARGE SCALE GENOMIC DNA]</scope>
    <source>
        <tissue evidence="5">Mixed pool</tissue>
    </source>
</reference>
<dbReference type="GO" id="GO:0000149">
    <property type="term" value="F:SNARE binding"/>
    <property type="evidence" value="ECO:0007669"/>
    <property type="project" value="TreeGrafter"/>
</dbReference>
<evidence type="ECO:0000256" key="3">
    <source>
        <dbReference type="SAM" id="Phobius"/>
    </source>
</evidence>
<dbReference type="GO" id="GO:0005484">
    <property type="term" value="F:SNAP receptor activity"/>
    <property type="evidence" value="ECO:0007669"/>
    <property type="project" value="InterPro"/>
</dbReference>
<keyword evidence="3" id="KW-0472">Membrane</keyword>
<evidence type="ECO:0000256" key="1">
    <source>
        <dbReference type="ARBA" id="ARBA00004211"/>
    </source>
</evidence>
<keyword evidence="6" id="KW-1185">Reference proteome</keyword>
<dbReference type="PROSITE" id="PS50192">
    <property type="entry name" value="T_SNARE"/>
    <property type="match status" value="1"/>
</dbReference>
<evidence type="ECO:0000313" key="6">
    <source>
        <dbReference type="Proteomes" id="UP000094527"/>
    </source>
</evidence>
<dbReference type="GO" id="GO:0006886">
    <property type="term" value="P:intracellular protein transport"/>
    <property type="evidence" value="ECO:0007669"/>
    <property type="project" value="InterPro"/>
</dbReference>
<dbReference type="PANTHER" id="PTHR19957">
    <property type="entry name" value="SYNTAXIN"/>
    <property type="match status" value="1"/>
</dbReference>
<dbReference type="AlphaFoldDB" id="A0A1D2M8H3"/>
<comment type="subcellular location">
    <subcellularLocation>
        <location evidence="1">Membrane</location>
        <topology evidence="1">Single-pass type IV membrane protein</topology>
    </subcellularLocation>
</comment>
<dbReference type="OrthoDB" id="10255013at2759"/>
<feature type="transmembrane region" description="Helical" evidence="3">
    <location>
        <begin position="103"/>
        <end position="127"/>
    </location>
</feature>
<dbReference type="Pfam" id="PF05739">
    <property type="entry name" value="SNARE"/>
    <property type="match status" value="1"/>
</dbReference>
<comment type="similarity">
    <text evidence="2">Belongs to the syntaxin family.</text>
</comment>
<dbReference type="InterPro" id="IPR006012">
    <property type="entry name" value="Syntaxin/epimorphin_CS"/>
</dbReference>
<dbReference type="InterPro" id="IPR045242">
    <property type="entry name" value="Syntaxin"/>
</dbReference>
<accession>A0A1D2M8H3</accession>
<dbReference type="GO" id="GO:0048278">
    <property type="term" value="P:vesicle docking"/>
    <property type="evidence" value="ECO:0007669"/>
    <property type="project" value="TreeGrafter"/>
</dbReference>
<gene>
    <name evidence="5" type="ORF">Ocin01_17450</name>
</gene>
<proteinExistence type="inferred from homology"/>
<evidence type="ECO:0000259" key="4">
    <source>
        <dbReference type="PROSITE" id="PS50192"/>
    </source>
</evidence>
<evidence type="ECO:0000256" key="2">
    <source>
        <dbReference type="ARBA" id="ARBA00009063"/>
    </source>
</evidence>
<dbReference type="PANTHER" id="PTHR19957:SF307">
    <property type="entry name" value="PROTEIN SSO1-RELATED"/>
    <property type="match status" value="1"/>
</dbReference>
<name>A0A1D2M8H3_ORCCI</name>
<dbReference type="GO" id="GO:0006887">
    <property type="term" value="P:exocytosis"/>
    <property type="evidence" value="ECO:0007669"/>
    <property type="project" value="TreeGrafter"/>
</dbReference>
<dbReference type="PROSITE" id="PS00914">
    <property type="entry name" value="SYNTAXIN"/>
    <property type="match status" value="1"/>
</dbReference>
<sequence length="386" mass="44809">MLRDCLKKRNLSVFTQVYLWKLSKRKKGLEDVEARHKEILMLEQSLQDLHELFIEMALLVESQGEVVNTIEMNVASGQNYAGKAVDELKMAKKLQTKARKKKIWLATAVIVFLTRLATSCNLIPSMVAKYNKYHLKPKERHVKLSVAFRQCENGTVLGFQNAFEKATEANKIYPGTVSIIYIEYLEGNVEELLSCLVTAKKSLKNTDIELGAAVPFEDCFEMELAMVLKHVRNLAFTMLFQSKSNNTYIQPIVVVKEVWRMFAQCENYLKKYGKSISSVELRSGWHNFNLPSRFHEVVGTHEENLITFWERMGEFAEKYNRKLVLMEAFDDPNKVGFHFNRSGWWRLVQKDTVCYSNSSQYRFEEKRNGIMWTKKKCFGIPGCNNM</sequence>
<dbReference type="GO" id="GO:0012505">
    <property type="term" value="C:endomembrane system"/>
    <property type="evidence" value="ECO:0007669"/>
    <property type="project" value="TreeGrafter"/>
</dbReference>
<dbReference type="CDD" id="cd15848">
    <property type="entry name" value="SNARE_syntaxin1-like"/>
    <property type="match status" value="1"/>
</dbReference>
<dbReference type="GO" id="GO:0005886">
    <property type="term" value="C:plasma membrane"/>
    <property type="evidence" value="ECO:0007669"/>
    <property type="project" value="TreeGrafter"/>
</dbReference>
<dbReference type="InterPro" id="IPR000727">
    <property type="entry name" value="T_SNARE_dom"/>
</dbReference>
<protein>
    <submittedName>
        <fullName evidence="5">Syntaxin-1A</fullName>
    </submittedName>
</protein>
<dbReference type="SUPFAM" id="SSF47661">
    <property type="entry name" value="t-snare proteins"/>
    <property type="match status" value="1"/>
</dbReference>
<dbReference type="STRING" id="48709.A0A1D2M8H3"/>
<comment type="caution">
    <text evidence="5">The sequence shown here is derived from an EMBL/GenBank/DDBJ whole genome shotgun (WGS) entry which is preliminary data.</text>
</comment>
<dbReference type="Proteomes" id="UP000094527">
    <property type="component" value="Unassembled WGS sequence"/>
</dbReference>
<organism evidence="5 6">
    <name type="scientific">Orchesella cincta</name>
    <name type="common">Springtail</name>
    <name type="synonym">Podura cincta</name>
    <dbReference type="NCBI Taxonomy" id="48709"/>
    <lineage>
        <taxon>Eukaryota</taxon>
        <taxon>Metazoa</taxon>
        <taxon>Ecdysozoa</taxon>
        <taxon>Arthropoda</taxon>
        <taxon>Hexapoda</taxon>
        <taxon>Collembola</taxon>
        <taxon>Entomobryomorpha</taxon>
        <taxon>Entomobryoidea</taxon>
        <taxon>Orchesellidae</taxon>
        <taxon>Orchesellinae</taxon>
        <taxon>Orchesella</taxon>
    </lineage>
</organism>
<dbReference type="EMBL" id="LJIJ01002785">
    <property type="protein sequence ID" value="ODM89232.1"/>
    <property type="molecule type" value="Genomic_DNA"/>
</dbReference>
<evidence type="ECO:0000313" key="5">
    <source>
        <dbReference type="EMBL" id="ODM89232.1"/>
    </source>
</evidence>